<feature type="transmembrane region" description="Helical" evidence="6">
    <location>
        <begin position="182"/>
        <end position="206"/>
    </location>
</feature>
<feature type="transmembrane region" description="Helical" evidence="6">
    <location>
        <begin position="154"/>
        <end position="176"/>
    </location>
</feature>
<dbReference type="GO" id="GO:0022857">
    <property type="term" value="F:transmembrane transporter activity"/>
    <property type="evidence" value="ECO:0007669"/>
    <property type="project" value="InterPro"/>
</dbReference>
<evidence type="ECO:0000256" key="6">
    <source>
        <dbReference type="SAM" id="Phobius"/>
    </source>
</evidence>
<feature type="transmembrane region" description="Helical" evidence="6">
    <location>
        <begin position="124"/>
        <end position="142"/>
    </location>
</feature>
<dbReference type="SUPFAM" id="SSF103473">
    <property type="entry name" value="MFS general substrate transporter"/>
    <property type="match status" value="1"/>
</dbReference>
<dbReference type="InterPro" id="IPR036259">
    <property type="entry name" value="MFS_trans_sf"/>
</dbReference>
<dbReference type="Pfam" id="PF07690">
    <property type="entry name" value="MFS_1"/>
    <property type="match status" value="1"/>
</dbReference>
<keyword evidence="4 6" id="KW-0472">Membrane</keyword>
<feature type="transmembrane region" description="Helical" evidence="6">
    <location>
        <begin position="487"/>
        <end position="507"/>
    </location>
</feature>
<dbReference type="Proteomes" id="UP001182556">
    <property type="component" value="Unassembled WGS sequence"/>
</dbReference>
<feature type="transmembrane region" description="Helical" evidence="6">
    <location>
        <begin position="318"/>
        <end position="344"/>
    </location>
</feature>
<evidence type="ECO:0000313" key="9">
    <source>
        <dbReference type="Proteomes" id="UP001182556"/>
    </source>
</evidence>
<dbReference type="InterPro" id="IPR020846">
    <property type="entry name" value="MFS_dom"/>
</dbReference>
<feature type="compositionally biased region" description="Basic and acidic residues" evidence="5">
    <location>
        <begin position="18"/>
        <end position="27"/>
    </location>
</feature>
<protein>
    <submittedName>
        <fullName evidence="8">Major facilitator superfamily domain-containing protein</fullName>
    </submittedName>
</protein>
<dbReference type="PANTHER" id="PTHR23502">
    <property type="entry name" value="MAJOR FACILITATOR SUPERFAMILY"/>
    <property type="match status" value="1"/>
</dbReference>
<dbReference type="FunFam" id="1.20.1250.20:FF:000011">
    <property type="entry name" value="MFS multidrug transporter, putative"/>
    <property type="match status" value="1"/>
</dbReference>
<comment type="caution">
    <text evidence="8">The sequence shown here is derived from an EMBL/GenBank/DDBJ whole genome shotgun (WGS) entry which is preliminary data.</text>
</comment>
<feature type="compositionally biased region" description="Polar residues" evidence="5">
    <location>
        <begin position="33"/>
        <end position="51"/>
    </location>
</feature>
<accession>A0AAD9CTG6</accession>
<comment type="subcellular location">
    <subcellularLocation>
        <location evidence="1">Membrane</location>
        <topology evidence="1">Multi-pass membrane protein</topology>
    </subcellularLocation>
</comment>
<feature type="transmembrane region" description="Helical" evidence="6">
    <location>
        <begin position="86"/>
        <end position="104"/>
    </location>
</feature>
<feature type="domain" description="Major facilitator superfamily (MFS) profile" evidence="7">
    <location>
        <begin position="88"/>
        <end position="512"/>
    </location>
</feature>
<proteinExistence type="predicted"/>
<reference evidence="8" key="1">
    <citation type="submission" date="2023-02" db="EMBL/GenBank/DDBJ databases">
        <title>Identification and recombinant expression of a fungal hydrolase from Papiliotrema laurentii that hydrolyzes apple cutin and clears colloidal polyester polyurethane.</title>
        <authorList>
            <consortium name="DOE Joint Genome Institute"/>
            <person name="Roman V.A."/>
            <person name="Bojanowski C."/>
            <person name="Crable B.R."/>
            <person name="Wagner D.N."/>
            <person name="Hung C.S."/>
            <person name="Nadeau L.J."/>
            <person name="Schratz L."/>
            <person name="Haridas S."/>
            <person name="Pangilinan J."/>
            <person name="Lipzen A."/>
            <person name="Na H."/>
            <person name="Yan M."/>
            <person name="Ng V."/>
            <person name="Grigoriev I.V."/>
            <person name="Spatafora J.W."/>
            <person name="Barlow D."/>
            <person name="Biffinger J."/>
            <person name="Kelley-Loughnane N."/>
            <person name="Varaljay V.A."/>
            <person name="Crookes-Goodson W.J."/>
        </authorList>
    </citation>
    <scope>NUCLEOTIDE SEQUENCE</scope>
    <source>
        <strain evidence="8">5307AH</strain>
    </source>
</reference>
<dbReference type="InterPro" id="IPR011701">
    <property type="entry name" value="MFS"/>
</dbReference>
<dbReference type="PROSITE" id="PS50850">
    <property type="entry name" value="MFS"/>
    <property type="match status" value="1"/>
</dbReference>
<dbReference type="CDD" id="cd17323">
    <property type="entry name" value="MFS_Tpo1_MDR_like"/>
    <property type="match status" value="1"/>
</dbReference>
<name>A0AAD9CTG6_PAPLA</name>
<feature type="transmembrane region" description="Helical" evidence="6">
    <location>
        <begin position="243"/>
        <end position="271"/>
    </location>
</feature>
<feature type="transmembrane region" description="Helical" evidence="6">
    <location>
        <begin position="213"/>
        <end position="231"/>
    </location>
</feature>
<evidence type="ECO:0000256" key="5">
    <source>
        <dbReference type="SAM" id="MobiDB-lite"/>
    </source>
</evidence>
<evidence type="ECO:0000256" key="4">
    <source>
        <dbReference type="ARBA" id="ARBA00023136"/>
    </source>
</evidence>
<dbReference type="GO" id="GO:0005886">
    <property type="term" value="C:plasma membrane"/>
    <property type="evidence" value="ECO:0007669"/>
    <property type="project" value="TreeGrafter"/>
</dbReference>
<evidence type="ECO:0000256" key="3">
    <source>
        <dbReference type="ARBA" id="ARBA00022989"/>
    </source>
</evidence>
<dbReference type="Gene3D" id="1.20.1250.20">
    <property type="entry name" value="MFS general substrate transporter like domains"/>
    <property type="match status" value="1"/>
</dbReference>
<keyword evidence="3 6" id="KW-1133">Transmembrane helix</keyword>
<dbReference type="AlphaFoldDB" id="A0AAD9CTG6"/>
<organism evidence="8 9">
    <name type="scientific">Papiliotrema laurentii</name>
    <name type="common">Cryptococcus laurentii</name>
    <dbReference type="NCBI Taxonomy" id="5418"/>
    <lineage>
        <taxon>Eukaryota</taxon>
        <taxon>Fungi</taxon>
        <taxon>Dikarya</taxon>
        <taxon>Basidiomycota</taxon>
        <taxon>Agaricomycotina</taxon>
        <taxon>Tremellomycetes</taxon>
        <taxon>Tremellales</taxon>
        <taxon>Rhynchogastremaceae</taxon>
        <taxon>Papiliotrema</taxon>
    </lineage>
</organism>
<evidence type="ECO:0000256" key="1">
    <source>
        <dbReference type="ARBA" id="ARBA00004141"/>
    </source>
</evidence>
<gene>
    <name evidence="8" type="ORF">DB88DRAFT_84801</name>
</gene>
<dbReference type="PANTHER" id="PTHR23502:SF48">
    <property type="entry name" value="MULTIDRUG TRANSPORTER, PUTATIVE (AFU_ORTHOLOGUE AFUA_5G02700)-RELATED"/>
    <property type="match status" value="1"/>
</dbReference>
<keyword evidence="2 6" id="KW-0812">Transmembrane</keyword>
<feature type="transmembrane region" description="Helical" evidence="6">
    <location>
        <begin position="463"/>
        <end position="481"/>
    </location>
</feature>
<dbReference type="EMBL" id="JAODAN010000010">
    <property type="protein sequence ID" value="KAK1921842.1"/>
    <property type="molecule type" value="Genomic_DNA"/>
</dbReference>
<feature type="transmembrane region" description="Helical" evidence="6">
    <location>
        <begin position="350"/>
        <end position="373"/>
    </location>
</feature>
<sequence length="523" mass="57348">MLNEPAEAELARPPIYNDRQEQEHFNQEVEPPIQSSPTSTLHSETPGSAPTNAVADVEKGRSNKIVVGFEPNSGENPREWTKGKKWAVTLSVSMLCLSVALGSAMPTGDLPGTAEALGVSNEAIFLSITLFVVGFGVGPLIFAPLSEIFGRKPIYAFSIFFYFIFTLPSCLAQNIATMLAGRMIAGIASSAPMTNVGGSIADIWAVEERGIPMAFFSAAIFMGPCLGPLFGGWIGYKTGNWRWIYWVLFILVGVVFLTTLVPPETLSVVILKKKAAKMNKKEKTDVYVTEHQLKHIPLKESLKVAMIRPFQLMFLEPIVLFVSFYLSFIYSLLYATFFAFPIAFEEIRGWNMGMTGVSFVSIIIGILAAMCVMPLQEKQYKKHCANGPVPEARLYPMMIGAIILPISLFILAFTSYPGIIWVGPCASGVLFGFSMVIIYISANSYIVDSYANYAASAIAAKTLMRSLIGASVPLWITQLFHNLGFQYAGLFLALVSCLIGPIPYIFFFKGGKIRERSTRAVKG</sequence>
<keyword evidence="9" id="KW-1185">Reference proteome</keyword>
<evidence type="ECO:0000259" key="7">
    <source>
        <dbReference type="PROSITE" id="PS50850"/>
    </source>
</evidence>
<feature type="transmembrane region" description="Helical" evidence="6">
    <location>
        <begin position="394"/>
        <end position="413"/>
    </location>
</feature>
<feature type="transmembrane region" description="Helical" evidence="6">
    <location>
        <begin position="419"/>
        <end position="442"/>
    </location>
</feature>
<evidence type="ECO:0000313" key="8">
    <source>
        <dbReference type="EMBL" id="KAK1921842.1"/>
    </source>
</evidence>
<feature type="region of interest" description="Disordered" evidence="5">
    <location>
        <begin position="1"/>
        <end position="54"/>
    </location>
</feature>
<evidence type="ECO:0000256" key="2">
    <source>
        <dbReference type="ARBA" id="ARBA00022692"/>
    </source>
</evidence>